<organism evidence="2 3">
    <name type="scientific">Paraburkholderia dipogonis</name>
    <dbReference type="NCBI Taxonomy" id="1211383"/>
    <lineage>
        <taxon>Bacteria</taxon>
        <taxon>Pseudomonadati</taxon>
        <taxon>Pseudomonadota</taxon>
        <taxon>Betaproteobacteria</taxon>
        <taxon>Burkholderiales</taxon>
        <taxon>Burkholderiaceae</taxon>
        <taxon>Paraburkholderia</taxon>
    </lineage>
</organism>
<comment type="caution">
    <text evidence="2">The sequence shown here is derived from an EMBL/GenBank/DDBJ whole genome shotgun (WGS) entry which is preliminary data.</text>
</comment>
<dbReference type="InterPro" id="IPR045926">
    <property type="entry name" value="DUF6345"/>
</dbReference>
<evidence type="ECO:0000313" key="3">
    <source>
        <dbReference type="Proteomes" id="UP001629230"/>
    </source>
</evidence>
<keyword evidence="3" id="KW-1185">Reference proteome</keyword>
<dbReference type="Pfam" id="PF19872">
    <property type="entry name" value="DUF6345"/>
    <property type="match status" value="1"/>
</dbReference>
<gene>
    <name evidence="2" type="ORF">PQR57_25270</name>
</gene>
<dbReference type="EMBL" id="JAQQEZ010000019">
    <property type="protein sequence ID" value="MFM0004321.1"/>
    <property type="molecule type" value="Genomic_DNA"/>
</dbReference>
<evidence type="ECO:0000256" key="1">
    <source>
        <dbReference type="SAM" id="MobiDB-lite"/>
    </source>
</evidence>
<evidence type="ECO:0000313" key="2">
    <source>
        <dbReference type="EMBL" id="MFM0004321.1"/>
    </source>
</evidence>
<reference evidence="2 3" key="1">
    <citation type="journal article" date="2024" name="Chem. Sci.">
        <title>Discovery of megapolipeptins by genome mining of a Burkholderiales bacteria collection.</title>
        <authorList>
            <person name="Paulo B.S."/>
            <person name="Recchia M.J.J."/>
            <person name="Lee S."/>
            <person name="Fergusson C.H."/>
            <person name="Romanowski S.B."/>
            <person name="Hernandez A."/>
            <person name="Krull N."/>
            <person name="Liu D.Y."/>
            <person name="Cavanagh H."/>
            <person name="Bos A."/>
            <person name="Gray C.A."/>
            <person name="Murphy B.T."/>
            <person name="Linington R.G."/>
            <person name="Eustaquio A.S."/>
        </authorList>
    </citation>
    <scope>NUCLEOTIDE SEQUENCE [LARGE SCALE GENOMIC DNA]</scope>
    <source>
        <strain evidence="2 3">RL17-350-BIC-A</strain>
    </source>
</reference>
<dbReference type="Proteomes" id="UP001629230">
    <property type="component" value="Unassembled WGS sequence"/>
</dbReference>
<protein>
    <submittedName>
        <fullName evidence="2">DUF6345 domain-containing protein</fullName>
    </submittedName>
</protein>
<proteinExistence type="predicted"/>
<feature type="region of interest" description="Disordered" evidence="1">
    <location>
        <begin position="255"/>
        <end position="276"/>
    </location>
</feature>
<name>A0ABW9AX58_9BURK</name>
<sequence length="533" mass="58035">MKDSLPIYRLEPQDTSVKRLAMLGRQIFGLHDEFRLSETRDGKVLRNAHHLVEIANASGAVWAADESQMWRPSVSAELPGDDDALSIAKDFLHREGLLPALKAPFSYGKPVIGGTHFALRKDGKRQNRRLDVQVVYPVMVDKIPVVGGGSDLTVTLGHKGSVIGFSGGWRTVVAEFDAKMIAPDKVKEQFHGLMSQMKIESFDMSLAYYAAPSFTAQEFLYPVYVCRATAVFGKQRVPLRQVMLAATDFGPPLTFGEPQAKRPKSAKPATVSKEKAKTEAAGKLRRSFAAATVTRPWEAGTSWIGQSGGLAGSQANAQGFVDEWAAAGWHIDFNWGDANAWESDWRRNDDTWVDNADFVFYTGHANMNGWVLSKPDDGFLDFAEIGAGPQTPGDLWGQSDLEWATIAACGPLQDDLLASGGGDVLARWDGAFDGMHILMGYGAITFDNTDEGRKLAQYAKGGSTIIDSWFRTAREIQPATNGAAAPDGPNVWVGAMWVGKDGVDPVNDHAWDYGSVANDPTSPTWLAAMWTTC</sequence>
<accession>A0ABW9AX58</accession>
<dbReference type="RefSeq" id="WP_408179173.1">
    <property type="nucleotide sequence ID" value="NZ_JAQQEZ010000019.1"/>
</dbReference>